<dbReference type="GeneID" id="10510235"/>
<reference evidence="4" key="1">
    <citation type="journal article" date="2011" name="Genome Biol.">
        <title>Comparative genomics of the social amoebae Dictyostelium discoideum and Dictyostelium purpureum.</title>
        <authorList>
            <consortium name="US DOE Joint Genome Institute (JGI-PGF)"/>
            <person name="Sucgang R."/>
            <person name="Kuo A."/>
            <person name="Tian X."/>
            <person name="Salerno W."/>
            <person name="Parikh A."/>
            <person name="Feasley C.L."/>
            <person name="Dalin E."/>
            <person name="Tu H."/>
            <person name="Huang E."/>
            <person name="Barry K."/>
            <person name="Lindquist E."/>
            <person name="Shapiro H."/>
            <person name="Bruce D."/>
            <person name="Schmutz J."/>
            <person name="Salamov A."/>
            <person name="Fey P."/>
            <person name="Gaudet P."/>
            <person name="Anjard C."/>
            <person name="Babu M.M."/>
            <person name="Basu S."/>
            <person name="Bushmanova Y."/>
            <person name="van der Wel H."/>
            <person name="Katoh-Kurasawa M."/>
            <person name="Dinh C."/>
            <person name="Coutinho P.M."/>
            <person name="Saito T."/>
            <person name="Elias M."/>
            <person name="Schaap P."/>
            <person name="Kay R.R."/>
            <person name="Henrissat B."/>
            <person name="Eichinger L."/>
            <person name="Rivero F."/>
            <person name="Putnam N.H."/>
            <person name="West C.M."/>
            <person name="Loomis W.F."/>
            <person name="Chisholm R.L."/>
            <person name="Shaulsky G."/>
            <person name="Strassmann J.E."/>
            <person name="Queller D.C."/>
            <person name="Kuspa A."/>
            <person name="Grigoriev I.V."/>
        </authorList>
    </citation>
    <scope>NUCLEOTIDE SEQUENCE [LARGE SCALE GENOMIC DNA]</scope>
    <source>
        <strain evidence="4">QSDP1</strain>
    </source>
</reference>
<keyword evidence="4" id="KW-1185">Reference proteome</keyword>
<dbReference type="AlphaFoldDB" id="F0ZA67"/>
<feature type="compositionally biased region" description="Low complexity" evidence="1">
    <location>
        <begin position="1"/>
        <end position="10"/>
    </location>
</feature>
<protein>
    <submittedName>
        <fullName evidence="3">Uncharacterized protein</fullName>
    </submittedName>
</protein>
<gene>
    <name evidence="3" type="ORF">DICPUDRAFT_21913</name>
</gene>
<dbReference type="InParanoid" id="F0ZA67"/>
<dbReference type="OMA" id="HWIFISK"/>
<name>F0ZA67_DICPU</name>
<accession>F0ZA67</accession>
<dbReference type="RefSeq" id="XP_003284293.1">
    <property type="nucleotide sequence ID" value="XM_003284245.2"/>
</dbReference>
<dbReference type="Proteomes" id="UP000001064">
    <property type="component" value="Unassembled WGS sequence"/>
</dbReference>
<evidence type="ECO:0000313" key="3">
    <source>
        <dbReference type="EMBL" id="EGC39147.1"/>
    </source>
</evidence>
<proteinExistence type="predicted"/>
<evidence type="ECO:0000313" key="4">
    <source>
        <dbReference type="Proteomes" id="UP000001064"/>
    </source>
</evidence>
<dbReference type="eggNOG" id="ENOG502S9HF">
    <property type="taxonomic scope" value="Eukaryota"/>
</dbReference>
<keyword evidence="2" id="KW-0472">Membrane</keyword>
<organism evidence="3 4">
    <name type="scientific">Dictyostelium purpureum</name>
    <name type="common">Slime mold</name>
    <dbReference type="NCBI Taxonomy" id="5786"/>
    <lineage>
        <taxon>Eukaryota</taxon>
        <taxon>Amoebozoa</taxon>
        <taxon>Evosea</taxon>
        <taxon>Eumycetozoa</taxon>
        <taxon>Dictyostelia</taxon>
        <taxon>Dictyosteliales</taxon>
        <taxon>Dictyosteliaceae</taxon>
        <taxon>Dictyostelium</taxon>
    </lineage>
</organism>
<evidence type="ECO:0000256" key="1">
    <source>
        <dbReference type="SAM" id="MobiDB-lite"/>
    </source>
</evidence>
<feature type="transmembrane region" description="Helical" evidence="2">
    <location>
        <begin position="67"/>
        <end position="88"/>
    </location>
</feature>
<dbReference type="VEuPathDB" id="AmoebaDB:DICPUDRAFT_21913"/>
<keyword evidence="2" id="KW-0812">Transmembrane</keyword>
<feature type="region of interest" description="Disordered" evidence="1">
    <location>
        <begin position="1"/>
        <end position="49"/>
    </location>
</feature>
<sequence>NLTNQQQQPTTPQPSQPQQPSQQYHHSHNQSPTSPSQLPINNNNAPVRKKYKPLQRNNTANHDLTAFYGWIIIICTLTFFIVTTYCLIFSKLLPDTGNRILDFIKYDWYYCLLIPALVPVTVATVYFNWLSLKFFRHN</sequence>
<dbReference type="OrthoDB" id="2157498at2759"/>
<feature type="non-terminal residue" evidence="3">
    <location>
        <position position="1"/>
    </location>
</feature>
<feature type="non-terminal residue" evidence="3">
    <location>
        <position position="138"/>
    </location>
</feature>
<dbReference type="InterPro" id="IPR029164">
    <property type="entry name" value="PIG-Y"/>
</dbReference>
<feature type="compositionally biased region" description="Polar residues" evidence="1">
    <location>
        <begin position="29"/>
        <end position="45"/>
    </location>
</feature>
<dbReference type="KEGG" id="dpp:DICPUDRAFT_21913"/>
<dbReference type="PANTHER" id="PTHR36485">
    <property type="entry name" value="OS01G0939000 PROTEIN"/>
    <property type="match status" value="1"/>
</dbReference>
<feature type="transmembrane region" description="Helical" evidence="2">
    <location>
        <begin position="108"/>
        <end position="129"/>
    </location>
</feature>
<evidence type="ECO:0000256" key="2">
    <source>
        <dbReference type="SAM" id="Phobius"/>
    </source>
</evidence>
<dbReference type="EMBL" id="GL870962">
    <property type="protein sequence ID" value="EGC39147.1"/>
    <property type="molecule type" value="Genomic_DNA"/>
</dbReference>
<keyword evidence="2" id="KW-1133">Transmembrane helix</keyword>
<dbReference type="PANTHER" id="PTHR36485:SF1">
    <property type="entry name" value="TRANSMEMBRANE PROTEIN"/>
    <property type="match status" value="1"/>
</dbReference>
<dbReference type="Pfam" id="PF15159">
    <property type="entry name" value="PIG-Y"/>
    <property type="match status" value="1"/>
</dbReference>